<reference evidence="2" key="1">
    <citation type="submission" date="2016-06" db="EMBL/GenBank/DDBJ databases">
        <title>Parallel loss of symbiosis genes in relatives of nitrogen-fixing non-legume Parasponia.</title>
        <authorList>
            <person name="Van Velzen R."/>
            <person name="Holmer R."/>
            <person name="Bu F."/>
            <person name="Rutten L."/>
            <person name="Van Zeijl A."/>
            <person name="Liu W."/>
            <person name="Santuari L."/>
            <person name="Cao Q."/>
            <person name="Sharma T."/>
            <person name="Shen D."/>
            <person name="Roswanjaya Y."/>
            <person name="Wardhani T."/>
            <person name="Kalhor M.S."/>
            <person name="Jansen J."/>
            <person name="Van den Hoogen J."/>
            <person name="Gungor B."/>
            <person name="Hartog M."/>
            <person name="Hontelez J."/>
            <person name="Verver J."/>
            <person name="Yang W.-C."/>
            <person name="Schijlen E."/>
            <person name="Repin R."/>
            <person name="Schilthuizen M."/>
            <person name="Schranz E."/>
            <person name="Heidstra R."/>
            <person name="Miyata K."/>
            <person name="Fedorova E."/>
            <person name="Kohlen W."/>
            <person name="Bisseling T."/>
            <person name="Smit S."/>
            <person name="Geurts R."/>
        </authorList>
    </citation>
    <scope>NUCLEOTIDE SEQUENCE [LARGE SCALE GENOMIC DNA]</scope>
    <source>
        <strain evidence="2">cv. RG33-2</strain>
    </source>
</reference>
<accession>A0A2P5AZ58</accession>
<evidence type="ECO:0000313" key="2">
    <source>
        <dbReference type="Proteomes" id="UP000237000"/>
    </source>
</evidence>
<sequence length="132" mass="15787">MAYLVSRKARIYNDCPEPVLLKVLEYPGPSQQEVIPIPPGGHQDISYQTVNNPYNRDCRREVQIWRNEQEKPEKEHITSWDVRDCEKLKLTLINDDDEENKKKVHVHRIEANYFLRIRYCISIYFISFFLSC</sequence>
<dbReference type="AlphaFoldDB" id="A0A2P5AZ58"/>
<name>A0A2P5AZ58_TREOI</name>
<organism evidence="1 2">
    <name type="scientific">Trema orientale</name>
    <name type="common">Charcoal tree</name>
    <name type="synonym">Celtis orientalis</name>
    <dbReference type="NCBI Taxonomy" id="63057"/>
    <lineage>
        <taxon>Eukaryota</taxon>
        <taxon>Viridiplantae</taxon>
        <taxon>Streptophyta</taxon>
        <taxon>Embryophyta</taxon>
        <taxon>Tracheophyta</taxon>
        <taxon>Spermatophyta</taxon>
        <taxon>Magnoliopsida</taxon>
        <taxon>eudicotyledons</taxon>
        <taxon>Gunneridae</taxon>
        <taxon>Pentapetalae</taxon>
        <taxon>rosids</taxon>
        <taxon>fabids</taxon>
        <taxon>Rosales</taxon>
        <taxon>Cannabaceae</taxon>
        <taxon>Trema</taxon>
    </lineage>
</organism>
<gene>
    <name evidence="1" type="ORF">TorRG33x02_337380</name>
</gene>
<dbReference type="InParanoid" id="A0A2P5AZ58"/>
<proteinExistence type="predicted"/>
<dbReference type="EMBL" id="JXTC01000650">
    <property type="protein sequence ID" value="PON41834.1"/>
    <property type="molecule type" value="Genomic_DNA"/>
</dbReference>
<dbReference type="OrthoDB" id="10270573at2759"/>
<comment type="caution">
    <text evidence="1">The sequence shown here is derived from an EMBL/GenBank/DDBJ whole genome shotgun (WGS) entry which is preliminary data.</text>
</comment>
<keyword evidence="2" id="KW-1185">Reference proteome</keyword>
<dbReference type="Proteomes" id="UP000237000">
    <property type="component" value="Unassembled WGS sequence"/>
</dbReference>
<protein>
    <submittedName>
        <fullName evidence="1">Uncharacterized protein</fullName>
    </submittedName>
</protein>
<evidence type="ECO:0000313" key="1">
    <source>
        <dbReference type="EMBL" id="PON41834.1"/>
    </source>
</evidence>